<dbReference type="STRING" id="391625.PPSIR1_34188"/>
<protein>
    <recommendedName>
        <fullName evidence="9">CysZ protein</fullName>
    </recommendedName>
</protein>
<organism evidence="7 8">
    <name type="scientific">Plesiocystis pacifica SIR-1</name>
    <dbReference type="NCBI Taxonomy" id="391625"/>
    <lineage>
        <taxon>Bacteria</taxon>
        <taxon>Pseudomonadati</taxon>
        <taxon>Myxococcota</taxon>
        <taxon>Polyangia</taxon>
        <taxon>Nannocystales</taxon>
        <taxon>Nannocystaceae</taxon>
        <taxon>Plesiocystis</taxon>
    </lineage>
</organism>
<accession>A6GF84</accession>
<dbReference type="RefSeq" id="WP_006975374.1">
    <property type="nucleotide sequence ID" value="NZ_ABCS01000090.1"/>
</dbReference>
<dbReference type="OrthoDB" id="5510258at2"/>
<evidence type="ECO:0000256" key="4">
    <source>
        <dbReference type="ARBA" id="ARBA00023136"/>
    </source>
</evidence>
<dbReference type="Proteomes" id="UP000005801">
    <property type="component" value="Unassembled WGS sequence"/>
</dbReference>
<evidence type="ECO:0000256" key="3">
    <source>
        <dbReference type="ARBA" id="ARBA00022989"/>
    </source>
</evidence>
<evidence type="ECO:0000256" key="6">
    <source>
        <dbReference type="SAM" id="Phobius"/>
    </source>
</evidence>
<feature type="transmembrane region" description="Helical" evidence="6">
    <location>
        <begin position="42"/>
        <end position="67"/>
    </location>
</feature>
<comment type="subcellular location">
    <subcellularLocation>
        <location evidence="1">Membrane</location>
        <topology evidence="1">Multi-pass membrane protein</topology>
    </subcellularLocation>
</comment>
<gene>
    <name evidence="7" type="ORF">PPSIR1_34188</name>
</gene>
<feature type="region of interest" description="Disordered" evidence="5">
    <location>
        <begin position="1"/>
        <end position="20"/>
    </location>
</feature>
<keyword evidence="8" id="KW-1185">Reference proteome</keyword>
<keyword evidence="2 6" id="KW-0812">Transmembrane</keyword>
<evidence type="ECO:0000313" key="7">
    <source>
        <dbReference type="EMBL" id="EDM75481.1"/>
    </source>
</evidence>
<proteinExistence type="predicted"/>
<reference evidence="7 8" key="1">
    <citation type="submission" date="2007-06" db="EMBL/GenBank/DDBJ databases">
        <authorList>
            <person name="Shimkets L."/>
            <person name="Ferriera S."/>
            <person name="Johnson J."/>
            <person name="Kravitz S."/>
            <person name="Beeson K."/>
            <person name="Sutton G."/>
            <person name="Rogers Y.-H."/>
            <person name="Friedman R."/>
            <person name="Frazier M."/>
            <person name="Venter J.C."/>
        </authorList>
    </citation>
    <scope>NUCLEOTIDE SEQUENCE [LARGE SCALE GENOMIC DNA]</scope>
    <source>
        <strain evidence="7 8">SIR-1</strain>
    </source>
</reference>
<evidence type="ECO:0008006" key="9">
    <source>
        <dbReference type="Google" id="ProtNLM"/>
    </source>
</evidence>
<feature type="transmembrane region" description="Helical" evidence="6">
    <location>
        <begin position="88"/>
        <end position="113"/>
    </location>
</feature>
<dbReference type="InterPro" id="IPR059112">
    <property type="entry name" value="CysZ/EI24"/>
</dbReference>
<feature type="transmembrane region" description="Helical" evidence="6">
    <location>
        <begin position="152"/>
        <end position="176"/>
    </location>
</feature>
<dbReference type="PANTHER" id="PTHR38421:SF1">
    <property type="entry name" value="TRANSMEMBRANE PROTEIN"/>
    <property type="match status" value="1"/>
</dbReference>
<keyword evidence="4 6" id="KW-0472">Membrane</keyword>
<comment type="caution">
    <text evidence="7">The sequence shown here is derived from an EMBL/GenBank/DDBJ whole genome shotgun (WGS) entry which is preliminary data.</text>
</comment>
<dbReference type="EMBL" id="ABCS01000090">
    <property type="protein sequence ID" value="EDM75481.1"/>
    <property type="molecule type" value="Genomic_DNA"/>
</dbReference>
<evidence type="ECO:0000256" key="1">
    <source>
        <dbReference type="ARBA" id="ARBA00004141"/>
    </source>
</evidence>
<dbReference type="PANTHER" id="PTHR38421">
    <property type="entry name" value="TRANSMEMBRANE PROTEIN USGS"/>
    <property type="match status" value="1"/>
</dbReference>
<sequence>MAEPADAAEEPGSTDTSPFGRGMRAAWDGLRSAFGDGDVNRAYLRVVAGLFTLTLALDVGLLWLLFAQTAPTPDMATWAKVGLWAARVLGTVATFVAGPLLSIFVVNIVFPFFNQPVFLAGLKVVDSARAEALEASEGMVMWRSAANATRRLVVFLVLSLCCFALNLIPVIGSVVATVCQAWLTARTVGWELLDPYFDCIDMRYPEQKKLIREHRAVLLGFGLPLSLVLAIPVVGPLFFGLAQAAAGTLVAREIPVDPREGAGPKTMDSL</sequence>
<dbReference type="AlphaFoldDB" id="A6GF84"/>
<name>A6GF84_9BACT</name>
<feature type="transmembrane region" description="Helical" evidence="6">
    <location>
        <begin position="216"/>
        <end position="239"/>
    </location>
</feature>
<evidence type="ECO:0000256" key="5">
    <source>
        <dbReference type="SAM" id="MobiDB-lite"/>
    </source>
</evidence>
<evidence type="ECO:0000313" key="8">
    <source>
        <dbReference type="Proteomes" id="UP000005801"/>
    </source>
</evidence>
<keyword evidence="3 6" id="KW-1133">Transmembrane helix</keyword>
<dbReference type="Pfam" id="PF07264">
    <property type="entry name" value="EI24"/>
    <property type="match status" value="1"/>
</dbReference>
<evidence type="ECO:0000256" key="2">
    <source>
        <dbReference type="ARBA" id="ARBA00022692"/>
    </source>
</evidence>